<keyword evidence="2" id="KW-1185">Reference proteome</keyword>
<dbReference type="EMBL" id="CAJJDO010000155">
    <property type="protein sequence ID" value="CAD8209607.1"/>
    <property type="molecule type" value="Genomic_DNA"/>
</dbReference>
<protein>
    <submittedName>
        <fullName evidence="1">Uncharacterized protein</fullName>
    </submittedName>
</protein>
<reference evidence="1" key="1">
    <citation type="submission" date="2021-01" db="EMBL/GenBank/DDBJ databases">
        <authorList>
            <consortium name="Genoscope - CEA"/>
            <person name="William W."/>
        </authorList>
    </citation>
    <scope>NUCLEOTIDE SEQUENCE</scope>
</reference>
<name>A0A8S1Y9J0_9CILI</name>
<dbReference type="Proteomes" id="UP000689195">
    <property type="component" value="Unassembled WGS sequence"/>
</dbReference>
<accession>A0A8S1Y9J0</accession>
<dbReference type="AlphaFoldDB" id="A0A8S1Y9J0"/>
<evidence type="ECO:0000313" key="2">
    <source>
        <dbReference type="Proteomes" id="UP000689195"/>
    </source>
</evidence>
<proteinExistence type="predicted"/>
<gene>
    <name evidence="1" type="ORF">PPENT_87.1.T1550069</name>
</gene>
<organism evidence="1 2">
    <name type="scientific">Paramecium pentaurelia</name>
    <dbReference type="NCBI Taxonomy" id="43138"/>
    <lineage>
        <taxon>Eukaryota</taxon>
        <taxon>Sar</taxon>
        <taxon>Alveolata</taxon>
        <taxon>Ciliophora</taxon>
        <taxon>Intramacronucleata</taxon>
        <taxon>Oligohymenophorea</taxon>
        <taxon>Peniculida</taxon>
        <taxon>Parameciidae</taxon>
        <taxon>Paramecium</taxon>
    </lineage>
</organism>
<comment type="caution">
    <text evidence="1">The sequence shown here is derived from an EMBL/GenBank/DDBJ whole genome shotgun (WGS) entry which is preliminary data.</text>
</comment>
<evidence type="ECO:0000313" key="1">
    <source>
        <dbReference type="EMBL" id="CAD8209607.1"/>
    </source>
</evidence>
<sequence length="68" mass="7965">MVDLKKSKETLLTAHEDTNTIQSDVKERALQQSIEIRIDQSVDFKEYTFDILQNMINQINGFQYVSIE</sequence>